<proteinExistence type="inferred from homology"/>
<keyword evidence="5 6" id="KW-0143">Chaperone</keyword>
<dbReference type="GO" id="GO:0034553">
    <property type="term" value="P:mitochondrial respiratory chain complex II assembly"/>
    <property type="evidence" value="ECO:0007669"/>
    <property type="project" value="UniProtKB-UniRule"/>
</dbReference>
<keyword evidence="4 6" id="KW-0496">Mitochondrion</keyword>
<sequence>MRFIGDQYVKEEFRLHKAADPTQARIFTDEWMQYCVQLSKQLSQQGIVRGFIGRNLTEENLESFANEQLHQLLELKTEAEKPK</sequence>
<evidence type="ECO:0000256" key="5">
    <source>
        <dbReference type="ARBA" id="ARBA00023186"/>
    </source>
</evidence>
<evidence type="ECO:0000256" key="1">
    <source>
        <dbReference type="ARBA" id="ARBA00004305"/>
    </source>
</evidence>
<evidence type="ECO:0000256" key="2">
    <source>
        <dbReference type="ARBA" id="ARBA00006020"/>
    </source>
</evidence>
<dbReference type="AlphaFoldDB" id="A0A914UYJ2"/>
<reference evidence="8 9" key="1">
    <citation type="submission" date="2022-11" db="UniProtKB">
        <authorList>
            <consortium name="WormBaseParasite"/>
        </authorList>
    </citation>
    <scope>IDENTIFICATION</scope>
</reference>
<dbReference type="PANTHER" id="PTHR13137:SF6">
    <property type="entry name" value="SUCCINATE DEHYDROGENASE ASSEMBLY FACTOR 3, MITOCHONDRIAL"/>
    <property type="match status" value="1"/>
</dbReference>
<organism evidence="7 8">
    <name type="scientific">Plectus sambesii</name>
    <dbReference type="NCBI Taxonomy" id="2011161"/>
    <lineage>
        <taxon>Eukaryota</taxon>
        <taxon>Metazoa</taxon>
        <taxon>Ecdysozoa</taxon>
        <taxon>Nematoda</taxon>
        <taxon>Chromadorea</taxon>
        <taxon>Plectida</taxon>
        <taxon>Plectina</taxon>
        <taxon>Plectoidea</taxon>
        <taxon>Plectidae</taxon>
        <taxon>Plectus</taxon>
    </lineage>
</organism>
<evidence type="ECO:0000256" key="4">
    <source>
        <dbReference type="ARBA" id="ARBA00023128"/>
    </source>
</evidence>
<dbReference type="InterPro" id="IPR008381">
    <property type="entry name" value="SDHAF3/Sdh7"/>
</dbReference>
<comment type="similarity">
    <text evidence="2 6">Belongs to the complex I LYR family. SDHAF3 subfamily.</text>
</comment>
<name>A0A914UYJ2_9BILA</name>
<dbReference type="WBParaSite" id="PSAMB.scaffold1316size33083.g12353.t1">
    <property type="protein sequence ID" value="PSAMB.scaffold1316size33083.g12353.t1"/>
    <property type="gene ID" value="PSAMB.scaffold1316size33083.g12353"/>
</dbReference>
<dbReference type="GO" id="GO:0005759">
    <property type="term" value="C:mitochondrial matrix"/>
    <property type="evidence" value="ECO:0007669"/>
    <property type="project" value="UniProtKB-SubCell"/>
</dbReference>
<evidence type="ECO:0000313" key="7">
    <source>
        <dbReference type="Proteomes" id="UP000887566"/>
    </source>
</evidence>
<dbReference type="Pfam" id="PF13233">
    <property type="entry name" value="Complex1_LYR_2"/>
    <property type="match status" value="1"/>
</dbReference>
<evidence type="ECO:0000256" key="3">
    <source>
        <dbReference type="ARBA" id="ARBA00022946"/>
    </source>
</evidence>
<keyword evidence="7" id="KW-1185">Reference proteome</keyword>
<comment type="subcellular location">
    <subcellularLocation>
        <location evidence="1 6">Mitochondrion matrix</location>
    </subcellularLocation>
</comment>
<dbReference type="GO" id="GO:0006105">
    <property type="term" value="P:succinate metabolic process"/>
    <property type="evidence" value="ECO:0007669"/>
    <property type="project" value="TreeGrafter"/>
</dbReference>
<protein>
    <recommendedName>
        <fullName evidence="6">Succinate dehydrogenase assembly factor 3</fullName>
        <shortName evidence="6">SDH assembly factor 3</shortName>
        <shortName evidence="6">SDHAF3</shortName>
    </recommendedName>
</protein>
<accession>A0A914UYJ2</accession>
<dbReference type="CDD" id="cd20270">
    <property type="entry name" value="Complex1_LYR_SDHAF3_LYRM10"/>
    <property type="match status" value="1"/>
</dbReference>
<keyword evidence="3" id="KW-0809">Transit peptide</keyword>
<dbReference type="WBParaSite" id="PSAMB.scaffold8313size6364.g31247.t1">
    <property type="protein sequence ID" value="PSAMB.scaffold8313size6364.g31247.t1"/>
    <property type="gene ID" value="PSAMB.scaffold8313size6364.g31247"/>
</dbReference>
<dbReference type="PANTHER" id="PTHR13137">
    <property type="entry name" value="DC11 ACN9 HOMOLOG"/>
    <property type="match status" value="1"/>
</dbReference>
<dbReference type="Proteomes" id="UP000887566">
    <property type="component" value="Unplaced"/>
</dbReference>
<comment type="function">
    <text evidence="6">Plays an essential role in the assembly of succinate dehydrogenase (SDH), an enzyme complex (also referred to as respiratory complex II) that is a component of both the tricarboxylic acid (TCA) cycle and the mitochondrial electron transport chain, and which couples the oxidation of succinate to fumarate with the reduction of ubiquinone (coenzyme Q) to ubiquinol. Promotes maturation of the iron-sulfur protein subunit of the SDH catalytic dimer, protecting it from the deleterious effects of oxidants. May act together with SDHAF1.</text>
</comment>
<dbReference type="GO" id="GO:0005758">
    <property type="term" value="C:mitochondrial intermembrane space"/>
    <property type="evidence" value="ECO:0007669"/>
    <property type="project" value="TreeGrafter"/>
</dbReference>
<comment type="subunit">
    <text evidence="6">Interacts with the iron-sulfur protein subunit within the SDH catalytic dimer.</text>
</comment>
<evidence type="ECO:0000313" key="9">
    <source>
        <dbReference type="WBParaSite" id="PSAMB.scaffold8313size6364.g31247.t1"/>
    </source>
</evidence>
<evidence type="ECO:0000313" key="8">
    <source>
        <dbReference type="WBParaSite" id="PSAMB.scaffold1316size33083.g12353.t1"/>
    </source>
</evidence>
<evidence type="ECO:0000256" key="6">
    <source>
        <dbReference type="RuleBase" id="RU368039"/>
    </source>
</evidence>